<dbReference type="AlphaFoldDB" id="A0A6J2W1K7"/>
<dbReference type="GO" id="GO:0016020">
    <property type="term" value="C:membrane"/>
    <property type="evidence" value="ECO:0007669"/>
    <property type="project" value="UniProtKB-SubCell"/>
</dbReference>
<dbReference type="CTD" id="503595"/>
<gene>
    <name evidence="8" type="primary">tnfsf10l4</name>
</gene>
<proteinExistence type="inferred from homology"/>
<feature type="domain" description="THD" evidence="6">
    <location>
        <begin position="129"/>
        <end position="288"/>
    </location>
</feature>
<dbReference type="OrthoDB" id="9936525at2759"/>
<comment type="similarity">
    <text evidence="2">Belongs to the tumor necrosis factor family.</text>
</comment>
<evidence type="ECO:0000259" key="6">
    <source>
        <dbReference type="PROSITE" id="PS50049"/>
    </source>
</evidence>
<keyword evidence="4 5" id="KW-0472">Membrane</keyword>
<keyword evidence="3" id="KW-0202">Cytokine</keyword>
<dbReference type="PANTHER" id="PTHR11471:SF55">
    <property type="entry name" value="DEATH LIGAND 3"/>
    <property type="match status" value="1"/>
</dbReference>
<dbReference type="GO" id="GO:0006955">
    <property type="term" value="P:immune response"/>
    <property type="evidence" value="ECO:0007669"/>
    <property type="project" value="InterPro"/>
</dbReference>
<evidence type="ECO:0000313" key="8">
    <source>
        <dbReference type="RefSeq" id="XP_030638083.1"/>
    </source>
</evidence>
<keyword evidence="7" id="KW-1185">Reference proteome</keyword>
<feature type="transmembrane region" description="Helical" evidence="5">
    <location>
        <begin position="29"/>
        <end position="50"/>
    </location>
</feature>
<protein>
    <submittedName>
        <fullName evidence="8">Tumor necrosis factor (Ligand) superfamily, member 10 like 4</fullName>
    </submittedName>
</protein>
<dbReference type="InParanoid" id="A0A6J2W1K7"/>
<dbReference type="SUPFAM" id="SSF49842">
    <property type="entry name" value="TNF-like"/>
    <property type="match status" value="1"/>
</dbReference>
<dbReference type="GeneID" id="115818751"/>
<dbReference type="PANTHER" id="PTHR11471">
    <property type="entry name" value="TUMOR NECROSIS FACTOR FAMILY MEMBER"/>
    <property type="match status" value="1"/>
</dbReference>
<evidence type="ECO:0000256" key="5">
    <source>
        <dbReference type="SAM" id="Phobius"/>
    </source>
</evidence>
<dbReference type="CDD" id="cd00184">
    <property type="entry name" value="TNF"/>
    <property type="match status" value="1"/>
</dbReference>
<dbReference type="RefSeq" id="XP_030638083.1">
    <property type="nucleotide sequence ID" value="XM_030782223.1"/>
</dbReference>
<evidence type="ECO:0000256" key="1">
    <source>
        <dbReference type="ARBA" id="ARBA00004370"/>
    </source>
</evidence>
<evidence type="ECO:0000313" key="7">
    <source>
        <dbReference type="Proteomes" id="UP000504632"/>
    </source>
</evidence>
<accession>A0A6J2W1K7</accession>
<evidence type="ECO:0000256" key="2">
    <source>
        <dbReference type="ARBA" id="ARBA00008670"/>
    </source>
</evidence>
<dbReference type="GO" id="GO:0005125">
    <property type="term" value="F:cytokine activity"/>
    <property type="evidence" value="ECO:0007669"/>
    <property type="project" value="UniProtKB-KW"/>
</dbReference>
<evidence type="ECO:0000256" key="3">
    <source>
        <dbReference type="ARBA" id="ARBA00022514"/>
    </source>
</evidence>
<dbReference type="Gene3D" id="2.60.120.40">
    <property type="match status" value="1"/>
</dbReference>
<sequence>MTSNIQSNSVYTQLDANSLENTKSRKQNIFFLILSFILGAETLIAASLLYDFTVRVNRIQKDLEYGQYPLECLYQFMDPDYEPSLATDITSCDLFIQDLNYGVHKRLLWDIQDSVQETLGDYNMSRFTPAIHVGAQHEIQQYQQLLKSGDSDGKDTTGHRLRWDVMNGQVSQQGFMRLSPDGEIVIPQDGLYFVYSQVYFALSPSTVIRYQPFMQYLYRLTESYPKPTILAKAAITPCLETKSDFQAFSSHHGALYQLQRGDKLSLSVFALKAVRFKQDATFFGAFMIS</sequence>
<name>A0A6J2W1K7_CHACN</name>
<comment type="subcellular location">
    <subcellularLocation>
        <location evidence="1">Membrane</location>
    </subcellularLocation>
</comment>
<dbReference type="InterPro" id="IPR006052">
    <property type="entry name" value="TNF_dom"/>
</dbReference>
<dbReference type="GO" id="GO:0005615">
    <property type="term" value="C:extracellular space"/>
    <property type="evidence" value="ECO:0007669"/>
    <property type="project" value="UniProtKB-KW"/>
</dbReference>
<dbReference type="SMART" id="SM00207">
    <property type="entry name" value="TNF"/>
    <property type="match status" value="1"/>
</dbReference>
<organism evidence="7 8">
    <name type="scientific">Chanos chanos</name>
    <name type="common">Milkfish</name>
    <name type="synonym">Mugil chanos</name>
    <dbReference type="NCBI Taxonomy" id="29144"/>
    <lineage>
        <taxon>Eukaryota</taxon>
        <taxon>Metazoa</taxon>
        <taxon>Chordata</taxon>
        <taxon>Craniata</taxon>
        <taxon>Vertebrata</taxon>
        <taxon>Euteleostomi</taxon>
        <taxon>Actinopterygii</taxon>
        <taxon>Neopterygii</taxon>
        <taxon>Teleostei</taxon>
        <taxon>Ostariophysi</taxon>
        <taxon>Gonorynchiformes</taxon>
        <taxon>Chanidae</taxon>
        <taxon>Chanos</taxon>
    </lineage>
</organism>
<evidence type="ECO:0000256" key="4">
    <source>
        <dbReference type="ARBA" id="ARBA00023136"/>
    </source>
</evidence>
<reference evidence="8" key="1">
    <citation type="submission" date="2025-08" db="UniProtKB">
        <authorList>
            <consortium name="RefSeq"/>
        </authorList>
    </citation>
    <scope>IDENTIFICATION</scope>
</reference>
<dbReference type="PROSITE" id="PS50049">
    <property type="entry name" value="THD_2"/>
    <property type="match status" value="1"/>
</dbReference>
<dbReference type="GO" id="GO:0005164">
    <property type="term" value="F:tumor necrosis factor receptor binding"/>
    <property type="evidence" value="ECO:0007669"/>
    <property type="project" value="InterPro"/>
</dbReference>
<keyword evidence="5" id="KW-1133">Transmembrane helix</keyword>
<keyword evidence="5" id="KW-0812">Transmembrane</keyword>
<dbReference type="Proteomes" id="UP000504632">
    <property type="component" value="Chromosome 8"/>
</dbReference>
<dbReference type="Pfam" id="PF00229">
    <property type="entry name" value="TNF"/>
    <property type="match status" value="1"/>
</dbReference>
<dbReference type="InterPro" id="IPR008983">
    <property type="entry name" value="Tumour_necrosis_fac-like_dom"/>
</dbReference>